<dbReference type="InParanoid" id="A0A163IWT0"/>
<reference evidence="3" key="1">
    <citation type="submission" date="2016-04" db="EMBL/GenBank/DDBJ databases">
        <authorList>
            <person name="Evans L.H."/>
            <person name="Alamgir A."/>
            <person name="Owens N."/>
            <person name="Weber N.D."/>
            <person name="Virtaneva K."/>
            <person name="Barbian K."/>
            <person name="Babar A."/>
            <person name="Rosenke K."/>
        </authorList>
    </citation>
    <scope>NUCLEOTIDE SEQUENCE [LARGE SCALE GENOMIC DNA]</scope>
    <source>
        <strain evidence="3">CBS 101.48</strain>
    </source>
</reference>
<dbReference type="PRINTS" id="PR00625">
    <property type="entry name" value="JDOMAIN"/>
</dbReference>
<feature type="domain" description="J" evidence="2">
    <location>
        <begin position="13"/>
        <end position="76"/>
    </location>
</feature>
<dbReference type="GO" id="GO:0005737">
    <property type="term" value="C:cytoplasm"/>
    <property type="evidence" value="ECO:0007669"/>
    <property type="project" value="TreeGrafter"/>
</dbReference>
<dbReference type="SMART" id="SM00271">
    <property type="entry name" value="DnaJ"/>
    <property type="match status" value="1"/>
</dbReference>
<dbReference type="PROSITE" id="PS50076">
    <property type="entry name" value="DNAJ_2"/>
    <property type="match status" value="1"/>
</dbReference>
<dbReference type="AlphaFoldDB" id="A0A163IWT0"/>
<dbReference type="Pfam" id="PF00226">
    <property type="entry name" value="DnaJ"/>
    <property type="match status" value="1"/>
</dbReference>
<keyword evidence="1" id="KW-0143">Chaperone</keyword>
<evidence type="ECO:0000256" key="1">
    <source>
        <dbReference type="ARBA" id="ARBA00023186"/>
    </source>
</evidence>
<accession>A0A163IWT0</accession>
<dbReference type="STRING" id="4829.A0A163IWT0"/>
<dbReference type="CDD" id="cd06257">
    <property type="entry name" value="DnaJ"/>
    <property type="match status" value="1"/>
</dbReference>
<protein>
    <recommendedName>
        <fullName evidence="2">J domain-containing protein</fullName>
    </recommendedName>
</protein>
<dbReference type="OrthoDB" id="436519at2759"/>
<proteinExistence type="predicted"/>
<sequence length="162" mass="18966">MQNIFDVKKNDKDYYSILGCVETSSIDQIKAEYKRLALLHHPDKNKSMEDSQYPLIKEAFDVVGDPQNRAKYDRWRQSGLCIPFEDYIQLSGHAQTIHWQALPTQLTLTKDTQQPTNTQHQHLTCTIPEPRHQLPKIQLEKGSFWSKGNNSDKYAKFRNYEI</sequence>
<dbReference type="PANTHER" id="PTHR44500:SF1">
    <property type="entry name" value="DNAJ HOMOLOG SUBFAMILY C MEMBER 12"/>
    <property type="match status" value="1"/>
</dbReference>
<dbReference type="OMA" id="LLCEYKV"/>
<dbReference type="SUPFAM" id="SSF46565">
    <property type="entry name" value="Chaperone J-domain"/>
    <property type="match status" value="1"/>
</dbReference>
<dbReference type="Proteomes" id="UP000078561">
    <property type="component" value="Unassembled WGS sequence"/>
</dbReference>
<evidence type="ECO:0000313" key="4">
    <source>
        <dbReference type="Proteomes" id="UP000078561"/>
    </source>
</evidence>
<dbReference type="Gene3D" id="1.10.287.110">
    <property type="entry name" value="DnaJ domain"/>
    <property type="match status" value="1"/>
</dbReference>
<dbReference type="PANTHER" id="PTHR44500">
    <property type="entry name" value="DNAJ HOMOLOG SUBFAMILY C MEMBER 12"/>
    <property type="match status" value="1"/>
</dbReference>
<dbReference type="EMBL" id="LT550481">
    <property type="protein sequence ID" value="SAL95793.1"/>
    <property type="molecule type" value="Genomic_DNA"/>
</dbReference>
<organism evidence="3">
    <name type="scientific">Absidia glauca</name>
    <name type="common">Pin mould</name>
    <dbReference type="NCBI Taxonomy" id="4829"/>
    <lineage>
        <taxon>Eukaryota</taxon>
        <taxon>Fungi</taxon>
        <taxon>Fungi incertae sedis</taxon>
        <taxon>Mucoromycota</taxon>
        <taxon>Mucoromycotina</taxon>
        <taxon>Mucoromycetes</taxon>
        <taxon>Mucorales</taxon>
        <taxon>Cunninghamellaceae</taxon>
        <taxon>Absidia</taxon>
    </lineage>
</organism>
<gene>
    <name evidence="3" type="primary">ABSGL_01134.1 scaffold 1223</name>
</gene>
<evidence type="ECO:0000313" key="3">
    <source>
        <dbReference type="EMBL" id="SAL95793.1"/>
    </source>
</evidence>
<dbReference type="InterPro" id="IPR029827">
    <property type="entry name" value="JDP1-like"/>
</dbReference>
<dbReference type="InterPro" id="IPR001623">
    <property type="entry name" value="DnaJ_domain"/>
</dbReference>
<dbReference type="InterPro" id="IPR036869">
    <property type="entry name" value="J_dom_sf"/>
</dbReference>
<name>A0A163IWT0_ABSGL</name>
<keyword evidence="4" id="KW-1185">Reference proteome</keyword>
<evidence type="ECO:0000259" key="2">
    <source>
        <dbReference type="PROSITE" id="PS50076"/>
    </source>
</evidence>